<keyword evidence="6" id="KW-0004">4Fe-4S</keyword>
<comment type="catalytic activity">
    <reaction evidence="12">
        <text>L-serine = pyruvate + NH4(+)</text>
        <dbReference type="Rhea" id="RHEA:19169"/>
        <dbReference type="ChEBI" id="CHEBI:15361"/>
        <dbReference type="ChEBI" id="CHEBI:28938"/>
        <dbReference type="ChEBI" id="CHEBI:33384"/>
        <dbReference type="EC" id="4.3.1.17"/>
    </reaction>
</comment>
<reference evidence="15 16" key="1">
    <citation type="submission" date="2010-12" db="EMBL/GenBank/DDBJ databases">
        <title>Whole genome sequence of Anaerolinea thermophila UNI-1.</title>
        <authorList>
            <person name="Narita-Yamada S."/>
            <person name="Kishi E."/>
            <person name="Watanabe Y."/>
            <person name="Takasaki K."/>
            <person name="Ankai A."/>
            <person name="Oguchi A."/>
            <person name="Fukui S."/>
            <person name="Takahashi M."/>
            <person name="Yashiro I."/>
            <person name="Hosoyama A."/>
            <person name="Sekiguchi Y."/>
            <person name="Hanada S."/>
            <person name="Fujita N."/>
        </authorList>
    </citation>
    <scope>NUCLEOTIDE SEQUENCE [LARGE SCALE GENOMIC DNA]</scope>
    <source>
        <strain evidence="16">DSM 14523 / JCM 11388 / NBRC 100420 / UNI-1</strain>
    </source>
</reference>
<keyword evidence="8" id="KW-0408">Iron</keyword>
<evidence type="ECO:0000256" key="5">
    <source>
        <dbReference type="ARBA" id="ARBA00022432"/>
    </source>
</evidence>
<evidence type="ECO:0000256" key="4">
    <source>
        <dbReference type="ARBA" id="ARBA00012093"/>
    </source>
</evidence>
<dbReference type="InterPro" id="IPR051318">
    <property type="entry name" value="Fe-S_L-Ser"/>
</dbReference>
<protein>
    <recommendedName>
        <fullName evidence="4">L-serine ammonia-lyase</fullName>
        <ecNumber evidence="4">4.3.1.17</ecNumber>
    </recommendedName>
    <alternativeName>
        <fullName evidence="11">L-serine deaminase</fullName>
    </alternativeName>
</protein>
<comment type="cofactor">
    <cofactor evidence="1">
        <name>[4Fe-4S] cluster</name>
        <dbReference type="ChEBI" id="CHEBI:49883"/>
    </cofactor>
</comment>
<keyword evidence="16" id="KW-1185">Reference proteome</keyword>
<dbReference type="Pfam" id="PF03315">
    <property type="entry name" value="SDH_beta"/>
    <property type="match status" value="1"/>
</dbReference>
<keyword evidence="7" id="KW-0479">Metal-binding</keyword>
<evidence type="ECO:0000256" key="7">
    <source>
        <dbReference type="ARBA" id="ARBA00022723"/>
    </source>
</evidence>
<organism evidence="15 16">
    <name type="scientific">Anaerolinea thermophila (strain DSM 14523 / JCM 11388 / NBRC 100420 / UNI-1)</name>
    <dbReference type="NCBI Taxonomy" id="926569"/>
    <lineage>
        <taxon>Bacteria</taxon>
        <taxon>Bacillati</taxon>
        <taxon>Chloroflexota</taxon>
        <taxon>Anaerolineae</taxon>
        <taxon>Anaerolineales</taxon>
        <taxon>Anaerolineaceae</taxon>
        <taxon>Anaerolinea</taxon>
    </lineage>
</organism>
<evidence type="ECO:0000259" key="14">
    <source>
        <dbReference type="Pfam" id="PF03315"/>
    </source>
</evidence>
<evidence type="ECO:0000256" key="3">
    <source>
        <dbReference type="ARBA" id="ARBA00008636"/>
    </source>
</evidence>
<dbReference type="STRING" id="926569.ANT_16360"/>
<dbReference type="HOGENOM" id="CLU_022305_0_1_0"/>
<keyword evidence="9" id="KW-0411">Iron-sulfur</keyword>
<evidence type="ECO:0000256" key="2">
    <source>
        <dbReference type="ARBA" id="ARBA00004742"/>
    </source>
</evidence>
<sequence length="410" mass="44513">MKSIRELYRIGHGPSSSHTMGPRRAAEIFRRCNPTAEKFRVVLYSSLAATGKGHLTDVAIREALSPLPVEFLWCPDQQLPLHPNGMEWFALGKGDEILSRWVVYSSGGGTLRAEGEPIEESPDIYPLTTLQEIMKECIRYGKTFWEYVIEIEGNELWEYLREVNRVMHQAIQRGIDTEGVLPGGLGLPRRAWNFYRKISLSGGYLVKEGYMPAYALAVAEENAAGGLVVTAPTCGSSGVLPAVIKHIEDTIPTTEPQVLRAIATAGLIGNLVKENASISGAEVGCQGEIGTACAMAAAAAAQLMGGSVRQIEYAAEMGLEHHLGLTCDPVNGLVQIPCIERNVFAATRALDCATFACYSDGNHRVSFDEVVHVMKQTGHDLPSLYRETAVGGLATAYRVPPKKLESSTPQ</sequence>
<evidence type="ECO:0000256" key="12">
    <source>
        <dbReference type="ARBA" id="ARBA00049406"/>
    </source>
</evidence>
<evidence type="ECO:0000256" key="8">
    <source>
        <dbReference type="ARBA" id="ARBA00023004"/>
    </source>
</evidence>
<dbReference type="Gene3D" id="3.30.1330.90">
    <property type="entry name" value="D-3-phosphoglycerate dehydrogenase, domain 3"/>
    <property type="match status" value="1"/>
</dbReference>
<dbReference type="GO" id="GO:0046872">
    <property type="term" value="F:metal ion binding"/>
    <property type="evidence" value="ECO:0007669"/>
    <property type="project" value="UniProtKB-KW"/>
</dbReference>
<evidence type="ECO:0000313" key="16">
    <source>
        <dbReference type="Proteomes" id="UP000008922"/>
    </source>
</evidence>
<gene>
    <name evidence="15" type="ordered locus">ANT_16360</name>
</gene>
<dbReference type="FunCoup" id="E8N5E8">
    <property type="interactions" value="126"/>
</dbReference>
<feature type="domain" description="Serine dehydratase-like alpha subunit" evidence="13">
    <location>
        <begin position="144"/>
        <end position="394"/>
    </location>
</feature>
<dbReference type="SUPFAM" id="SSF143548">
    <property type="entry name" value="Serine metabolism enzymes domain"/>
    <property type="match status" value="1"/>
</dbReference>
<evidence type="ECO:0000256" key="6">
    <source>
        <dbReference type="ARBA" id="ARBA00022485"/>
    </source>
</evidence>
<dbReference type="AlphaFoldDB" id="E8N5E8"/>
<dbReference type="PANTHER" id="PTHR30182">
    <property type="entry name" value="L-SERINE DEHYDRATASE"/>
    <property type="match status" value="1"/>
</dbReference>
<dbReference type="EC" id="4.3.1.17" evidence="4"/>
<evidence type="ECO:0000256" key="10">
    <source>
        <dbReference type="ARBA" id="ARBA00023239"/>
    </source>
</evidence>
<dbReference type="InterPro" id="IPR005130">
    <property type="entry name" value="Ser_deHydtase-like_asu"/>
</dbReference>
<dbReference type="RefSeq" id="WP_013560042.1">
    <property type="nucleotide sequence ID" value="NC_014960.1"/>
</dbReference>
<dbReference type="Proteomes" id="UP000008922">
    <property type="component" value="Chromosome"/>
</dbReference>
<dbReference type="Pfam" id="PF03313">
    <property type="entry name" value="SDH_alpha"/>
    <property type="match status" value="1"/>
</dbReference>
<dbReference type="eggNOG" id="COG1760">
    <property type="taxonomic scope" value="Bacteria"/>
</dbReference>
<comment type="similarity">
    <text evidence="3">Belongs to the iron-sulfur dependent L-serine dehydratase family.</text>
</comment>
<dbReference type="GO" id="GO:0051539">
    <property type="term" value="F:4 iron, 4 sulfur cluster binding"/>
    <property type="evidence" value="ECO:0007669"/>
    <property type="project" value="UniProtKB-KW"/>
</dbReference>
<comment type="pathway">
    <text evidence="2">Carbohydrate biosynthesis; gluconeogenesis.</text>
</comment>
<evidence type="ECO:0000256" key="1">
    <source>
        <dbReference type="ARBA" id="ARBA00001966"/>
    </source>
</evidence>
<dbReference type="GO" id="GO:0006094">
    <property type="term" value="P:gluconeogenesis"/>
    <property type="evidence" value="ECO:0007669"/>
    <property type="project" value="UniProtKB-KW"/>
</dbReference>
<name>E8N5E8_ANATU</name>
<evidence type="ECO:0000313" key="15">
    <source>
        <dbReference type="EMBL" id="BAJ63662.1"/>
    </source>
</evidence>
<dbReference type="OrthoDB" id="9805537at2"/>
<dbReference type="GO" id="GO:0003941">
    <property type="term" value="F:L-serine ammonia-lyase activity"/>
    <property type="evidence" value="ECO:0007669"/>
    <property type="project" value="UniProtKB-EC"/>
</dbReference>
<feature type="domain" description="Serine dehydratase beta chain" evidence="14">
    <location>
        <begin position="3"/>
        <end position="61"/>
    </location>
</feature>
<dbReference type="PANTHER" id="PTHR30182:SF1">
    <property type="entry name" value="L-SERINE DEHYDRATASE 1"/>
    <property type="match status" value="1"/>
</dbReference>
<evidence type="ECO:0000256" key="11">
    <source>
        <dbReference type="ARBA" id="ARBA00041766"/>
    </source>
</evidence>
<keyword evidence="10" id="KW-0456">Lyase</keyword>
<evidence type="ECO:0000259" key="13">
    <source>
        <dbReference type="Pfam" id="PF03313"/>
    </source>
</evidence>
<dbReference type="EMBL" id="AP012029">
    <property type="protein sequence ID" value="BAJ63662.1"/>
    <property type="molecule type" value="Genomic_DNA"/>
</dbReference>
<proteinExistence type="inferred from homology"/>
<evidence type="ECO:0000256" key="9">
    <source>
        <dbReference type="ARBA" id="ARBA00023014"/>
    </source>
</evidence>
<dbReference type="KEGG" id="atm:ANT_16360"/>
<dbReference type="InterPro" id="IPR029009">
    <property type="entry name" value="ASB_dom_sf"/>
</dbReference>
<dbReference type="InterPro" id="IPR005131">
    <property type="entry name" value="Ser_deHydtase_bsu"/>
</dbReference>
<keyword evidence="5" id="KW-0312">Gluconeogenesis</keyword>
<dbReference type="InParanoid" id="E8N5E8"/>
<accession>E8N5E8</accession>